<organism evidence="2 3">
    <name type="scientific">Chaetomium fimeti</name>
    <dbReference type="NCBI Taxonomy" id="1854472"/>
    <lineage>
        <taxon>Eukaryota</taxon>
        <taxon>Fungi</taxon>
        <taxon>Dikarya</taxon>
        <taxon>Ascomycota</taxon>
        <taxon>Pezizomycotina</taxon>
        <taxon>Sordariomycetes</taxon>
        <taxon>Sordariomycetidae</taxon>
        <taxon>Sordariales</taxon>
        <taxon>Chaetomiaceae</taxon>
        <taxon>Chaetomium</taxon>
    </lineage>
</organism>
<feature type="region of interest" description="Disordered" evidence="1">
    <location>
        <begin position="321"/>
        <end position="396"/>
    </location>
</feature>
<feature type="compositionally biased region" description="Pro residues" evidence="1">
    <location>
        <begin position="107"/>
        <end position="117"/>
    </location>
</feature>
<keyword evidence="3" id="KW-1185">Reference proteome</keyword>
<comment type="caution">
    <text evidence="2">The sequence shown here is derived from an EMBL/GenBank/DDBJ whole genome shotgun (WGS) entry which is preliminary data.</text>
</comment>
<feature type="compositionally biased region" description="Acidic residues" evidence="1">
    <location>
        <begin position="322"/>
        <end position="365"/>
    </location>
</feature>
<feature type="compositionally biased region" description="Basic and acidic residues" evidence="1">
    <location>
        <begin position="367"/>
        <end position="378"/>
    </location>
</feature>
<dbReference type="EMBL" id="JAUEPN010000001">
    <property type="protein sequence ID" value="KAK3300936.1"/>
    <property type="molecule type" value="Genomic_DNA"/>
</dbReference>
<protein>
    <submittedName>
        <fullName evidence="2">Uncharacterized protein</fullName>
    </submittedName>
</protein>
<reference evidence="2" key="1">
    <citation type="journal article" date="2023" name="Mol. Phylogenet. Evol.">
        <title>Genome-scale phylogeny and comparative genomics of the fungal order Sordariales.</title>
        <authorList>
            <person name="Hensen N."/>
            <person name="Bonometti L."/>
            <person name="Westerberg I."/>
            <person name="Brannstrom I.O."/>
            <person name="Guillou S."/>
            <person name="Cros-Aarteil S."/>
            <person name="Calhoun S."/>
            <person name="Haridas S."/>
            <person name="Kuo A."/>
            <person name="Mondo S."/>
            <person name="Pangilinan J."/>
            <person name="Riley R."/>
            <person name="LaButti K."/>
            <person name="Andreopoulos B."/>
            <person name="Lipzen A."/>
            <person name="Chen C."/>
            <person name="Yan M."/>
            <person name="Daum C."/>
            <person name="Ng V."/>
            <person name="Clum A."/>
            <person name="Steindorff A."/>
            <person name="Ohm R.A."/>
            <person name="Martin F."/>
            <person name="Silar P."/>
            <person name="Natvig D.O."/>
            <person name="Lalanne C."/>
            <person name="Gautier V."/>
            <person name="Ament-Velasquez S.L."/>
            <person name="Kruys A."/>
            <person name="Hutchinson M.I."/>
            <person name="Powell A.J."/>
            <person name="Barry K."/>
            <person name="Miller A.N."/>
            <person name="Grigoriev I.V."/>
            <person name="Debuchy R."/>
            <person name="Gladieux P."/>
            <person name="Hiltunen Thoren M."/>
            <person name="Johannesson H."/>
        </authorList>
    </citation>
    <scope>NUCLEOTIDE SEQUENCE</scope>
    <source>
        <strain evidence="2">CBS 168.71</strain>
    </source>
</reference>
<reference evidence="2" key="2">
    <citation type="submission" date="2023-06" db="EMBL/GenBank/DDBJ databases">
        <authorList>
            <consortium name="Lawrence Berkeley National Laboratory"/>
            <person name="Haridas S."/>
            <person name="Hensen N."/>
            <person name="Bonometti L."/>
            <person name="Westerberg I."/>
            <person name="Brannstrom I.O."/>
            <person name="Guillou S."/>
            <person name="Cros-Aarteil S."/>
            <person name="Calhoun S."/>
            <person name="Kuo A."/>
            <person name="Mondo S."/>
            <person name="Pangilinan J."/>
            <person name="Riley R."/>
            <person name="Labutti K."/>
            <person name="Andreopoulos B."/>
            <person name="Lipzen A."/>
            <person name="Chen C."/>
            <person name="Yanf M."/>
            <person name="Daum C."/>
            <person name="Ng V."/>
            <person name="Clum A."/>
            <person name="Steindorff A."/>
            <person name="Ohm R."/>
            <person name="Martin F."/>
            <person name="Silar P."/>
            <person name="Natvig D."/>
            <person name="Lalanne C."/>
            <person name="Gautier V."/>
            <person name="Ament-Velasquez S.L."/>
            <person name="Kruys A."/>
            <person name="Hutchinson M.I."/>
            <person name="Powell A.J."/>
            <person name="Barry K."/>
            <person name="Miller A.N."/>
            <person name="Grigoriev I.V."/>
            <person name="Debuchy R."/>
            <person name="Gladieux P."/>
            <person name="Thoren M.H."/>
            <person name="Johannesson H."/>
        </authorList>
    </citation>
    <scope>NUCLEOTIDE SEQUENCE</scope>
    <source>
        <strain evidence="2">CBS 168.71</strain>
    </source>
</reference>
<feature type="compositionally biased region" description="Pro residues" evidence="1">
    <location>
        <begin position="130"/>
        <end position="143"/>
    </location>
</feature>
<evidence type="ECO:0000313" key="2">
    <source>
        <dbReference type="EMBL" id="KAK3300936.1"/>
    </source>
</evidence>
<feature type="compositionally biased region" description="Low complexity" evidence="1">
    <location>
        <begin position="118"/>
        <end position="129"/>
    </location>
</feature>
<feature type="compositionally biased region" description="Polar residues" evidence="1">
    <location>
        <begin position="59"/>
        <end position="72"/>
    </location>
</feature>
<dbReference type="PROSITE" id="PS50096">
    <property type="entry name" value="IQ"/>
    <property type="match status" value="1"/>
</dbReference>
<proteinExistence type="predicted"/>
<accession>A0AAE0HSE1</accession>
<dbReference type="RefSeq" id="XP_062664450.1">
    <property type="nucleotide sequence ID" value="XM_062807096.1"/>
</dbReference>
<gene>
    <name evidence="2" type="ORF">B0H64DRAFT_449531</name>
</gene>
<evidence type="ECO:0000313" key="3">
    <source>
        <dbReference type="Proteomes" id="UP001278766"/>
    </source>
</evidence>
<feature type="compositionally biased region" description="Basic residues" evidence="1">
    <location>
        <begin position="90"/>
        <end position="104"/>
    </location>
</feature>
<dbReference type="GeneID" id="87844044"/>
<dbReference type="AlphaFoldDB" id="A0AAE0HSE1"/>
<evidence type="ECO:0000256" key="1">
    <source>
        <dbReference type="SAM" id="MobiDB-lite"/>
    </source>
</evidence>
<dbReference type="Proteomes" id="UP001278766">
    <property type="component" value="Unassembled WGS sequence"/>
</dbReference>
<feature type="region of interest" description="Disordered" evidence="1">
    <location>
        <begin position="90"/>
        <end position="144"/>
    </location>
</feature>
<name>A0AAE0HSE1_9PEZI</name>
<sequence>MAASIPLPLKAQVPVTPPAEFQTFMNRPPPQPFTQGAVHHQTSSTLPNDGKSPQPAQPSPTSDTPNAANSMPLNAFLFPDNININKILHHHSHQHQHPQQHHKAPTIPNPHPNPGPQPTAAAAPAAAAPSPSPPAATAPPPGIDPRYLAMASRMASFYQQRAEAVAAAQHRRCQAWADEEQSKRRQAVMQAATVMIAWYVRDRLVRRRKRRRRRFQRGLAARGGIAAGGGVIGGGVGDFWGRRVAKGEAVRRWVMGAAGGGRSGGGDGLGRQLPVDKEEVDFDMDREVPVDKDAHLLEVTGNIIKNHLAGTEVPLLGALSFDESDSDSESEEEEDEFMGYEDEEEGYGEEADYEEDYQEDGEGGEVDGGKVVKNESKGQGHGAGQGEPVSPLKDAA</sequence>
<feature type="region of interest" description="Disordered" evidence="1">
    <location>
        <begin position="20"/>
        <end position="73"/>
    </location>
</feature>